<dbReference type="Proteomes" id="UP000198406">
    <property type="component" value="Unassembled WGS sequence"/>
</dbReference>
<feature type="chain" id="PRO_5013210119" evidence="1">
    <location>
        <begin position="18"/>
        <end position="198"/>
    </location>
</feature>
<organism evidence="2 3">
    <name type="scientific">Fistulifera solaris</name>
    <name type="common">Oleaginous diatom</name>
    <dbReference type="NCBI Taxonomy" id="1519565"/>
    <lineage>
        <taxon>Eukaryota</taxon>
        <taxon>Sar</taxon>
        <taxon>Stramenopiles</taxon>
        <taxon>Ochrophyta</taxon>
        <taxon>Bacillariophyta</taxon>
        <taxon>Bacillariophyceae</taxon>
        <taxon>Bacillariophycidae</taxon>
        <taxon>Naviculales</taxon>
        <taxon>Naviculaceae</taxon>
        <taxon>Fistulifera</taxon>
    </lineage>
</organism>
<dbReference type="InParanoid" id="A0A1Z5JQA6"/>
<evidence type="ECO:0000256" key="1">
    <source>
        <dbReference type="SAM" id="SignalP"/>
    </source>
</evidence>
<sequence>MKRFVAALIYLFTVSDALVPSFRRNVVRHETQLGMFNFFDSLRRYIDPSWENNEEKAEEKDDEAAGSHRLVSIPVQSLKPGALRLFLMFYLMGLQNTPDRQTWRANQPSPDEYIVDFYYHDQSGLISIKLGENEVTIDRLGTNPSNAYIMQESVIVEGVLNELHTCAFDESVAKEDRLLLLKEPHDAIEKARDALSFG</sequence>
<dbReference type="AlphaFoldDB" id="A0A1Z5JQA6"/>
<evidence type="ECO:0000313" key="3">
    <source>
        <dbReference type="Proteomes" id="UP000198406"/>
    </source>
</evidence>
<protein>
    <submittedName>
        <fullName evidence="2">Uncharacterized protein</fullName>
    </submittedName>
</protein>
<evidence type="ECO:0000313" key="2">
    <source>
        <dbReference type="EMBL" id="GAX15961.1"/>
    </source>
</evidence>
<dbReference type="OrthoDB" id="42321at2759"/>
<keyword evidence="1" id="KW-0732">Signal</keyword>
<keyword evidence="3" id="KW-1185">Reference proteome</keyword>
<comment type="caution">
    <text evidence="2">The sequence shown here is derived from an EMBL/GenBank/DDBJ whole genome shotgun (WGS) entry which is preliminary data.</text>
</comment>
<accession>A0A1Z5JQA6</accession>
<dbReference type="EMBL" id="BDSP01000100">
    <property type="protein sequence ID" value="GAX15961.1"/>
    <property type="molecule type" value="Genomic_DNA"/>
</dbReference>
<gene>
    <name evidence="2" type="ORF">FisN_22Hh189</name>
</gene>
<reference evidence="2 3" key="1">
    <citation type="journal article" date="2015" name="Plant Cell">
        <title>Oil accumulation by the oleaginous diatom Fistulifera solaris as revealed by the genome and transcriptome.</title>
        <authorList>
            <person name="Tanaka T."/>
            <person name="Maeda Y."/>
            <person name="Veluchamy A."/>
            <person name="Tanaka M."/>
            <person name="Abida H."/>
            <person name="Marechal E."/>
            <person name="Bowler C."/>
            <person name="Muto M."/>
            <person name="Sunaga Y."/>
            <person name="Tanaka M."/>
            <person name="Yoshino T."/>
            <person name="Taniguchi T."/>
            <person name="Fukuda Y."/>
            <person name="Nemoto M."/>
            <person name="Matsumoto M."/>
            <person name="Wong P.S."/>
            <person name="Aburatani S."/>
            <person name="Fujibuchi W."/>
        </authorList>
    </citation>
    <scope>NUCLEOTIDE SEQUENCE [LARGE SCALE GENOMIC DNA]</scope>
    <source>
        <strain evidence="2 3">JPCC DA0580</strain>
    </source>
</reference>
<feature type="signal peptide" evidence="1">
    <location>
        <begin position="1"/>
        <end position="17"/>
    </location>
</feature>
<name>A0A1Z5JQA6_FISSO</name>
<proteinExistence type="predicted"/>